<dbReference type="InterPro" id="IPR000719">
    <property type="entry name" value="Prot_kinase_dom"/>
</dbReference>
<keyword evidence="3" id="KW-0808">Transferase</keyword>
<feature type="domain" description="Protein kinase" evidence="7">
    <location>
        <begin position="40"/>
        <end position="336"/>
    </location>
</feature>
<dbReference type="PROSITE" id="PS00107">
    <property type="entry name" value="PROTEIN_KINASE_ATP"/>
    <property type="match status" value="1"/>
</dbReference>
<evidence type="ECO:0000256" key="5">
    <source>
        <dbReference type="ARBA" id="ARBA00022777"/>
    </source>
</evidence>
<dbReference type="SMART" id="SM00220">
    <property type="entry name" value="S_TKc"/>
    <property type="match status" value="1"/>
</dbReference>
<dbReference type="GO" id="GO:0005634">
    <property type="term" value="C:nucleus"/>
    <property type="evidence" value="ECO:0007669"/>
    <property type="project" value="UniProtKB-SubCell"/>
</dbReference>
<dbReference type="GO" id="GO:0004693">
    <property type="term" value="F:cyclin-dependent protein serine/threonine kinase activity"/>
    <property type="evidence" value="ECO:0007669"/>
    <property type="project" value="TreeGrafter"/>
</dbReference>
<evidence type="ECO:0000313" key="8">
    <source>
        <dbReference type="EMBL" id="THD28676.1"/>
    </source>
</evidence>
<dbReference type="PANTHER" id="PTHR24056">
    <property type="entry name" value="CELL DIVISION PROTEIN KINASE"/>
    <property type="match status" value="1"/>
</dbReference>
<dbReference type="InterPro" id="IPR011009">
    <property type="entry name" value="Kinase-like_dom_sf"/>
</dbReference>
<dbReference type="Proteomes" id="UP000230066">
    <property type="component" value="Unassembled WGS sequence"/>
</dbReference>
<keyword evidence="4" id="KW-0547">Nucleotide-binding</keyword>
<dbReference type="AlphaFoldDB" id="A0A2H1CXS5"/>
<name>A0A2H1CXS5_FASHE</name>
<evidence type="ECO:0000256" key="2">
    <source>
        <dbReference type="ARBA" id="ARBA00022527"/>
    </source>
</evidence>
<dbReference type="SUPFAM" id="SSF56112">
    <property type="entry name" value="Protein kinase-like (PK-like)"/>
    <property type="match status" value="1"/>
</dbReference>
<keyword evidence="2" id="KW-0723">Serine/threonine-protein kinase</keyword>
<dbReference type="GO" id="GO:0005524">
    <property type="term" value="F:ATP binding"/>
    <property type="evidence" value="ECO:0007669"/>
    <property type="project" value="UniProtKB-UniRule"/>
</dbReference>
<evidence type="ECO:0000256" key="1">
    <source>
        <dbReference type="ARBA" id="ARBA00004123"/>
    </source>
</evidence>
<keyword evidence="5 8" id="KW-0418">Kinase</keyword>
<evidence type="ECO:0000256" key="3">
    <source>
        <dbReference type="ARBA" id="ARBA00022679"/>
    </source>
</evidence>
<evidence type="ECO:0000256" key="4">
    <source>
        <dbReference type="ARBA" id="ARBA00022741"/>
    </source>
</evidence>
<dbReference type="Gene3D" id="1.10.510.10">
    <property type="entry name" value="Transferase(Phosphotransferase) domain 1"/>
    <property type="match status" value="1"/>
</dbReference>
<dbReference type="Pfam" id="PF00069">
    <property type="entry name" value="Pkinase"/>
    <property type="match status" value="1"/>
</dbReference>
<dbReference type="GO" id="GO:0008353">
    <property type="term" value="F:RNA polymerase II CTD heptapeptide repeat kinase activity"/>
    <property type="evidence" value="ECO:0007669"/>
    <property type="project" value="TreeGrafter"/>
</dbReference>
<dbReference type="GO" id="GO:0051301">
    <property type="term" value="P:cell division"/>
    <property type="evidence" value="ECO:0007669"/>
    <property type="project" value="UniProtKB-KW"/>
</dbReference>
<dbReference type="EMBL" id="JXXN02000098">
    <property type="protein sequence ID" value="THD28676.1"/>
    <property type="molecule type" value="Genomic_DNA"/>
</dbReference>
<comment type="caution">
    <text evidence="8">The sequence shown here is derived from an EMBL/GenBank/DDBJ whole genome shotgun (WGS) entry which is preliminary data.</text>
</comment>
<keyword evidence="6" id="KW-0067">ATP-binding</keyword>
<comment type="subcellular location">
    <subcellularLocation>
        <location evidence="1">Nucleus</location>
    </subcellularLocation>
</comment>
<dbReference type="PROSITE" id="PS50011">
    <property type="entry name" value="PROTEIN_KINASE_DOM"/>
    <property type="match status" value="1"/>
</dbReference>
<proteinExistence type="predicted"/>
<keyword evidence="8" id="KW-0131">Cell cycle</keyword>
<organism evidence="8 9">
    <name type="scientific">Fasciola hepatica</name>
    <name type="common">Liver fluke</name>
    <dbReference type="NCBI Taxonomy" id="6192"/>
    <lineage>
        <taxon>Eukaryota</taxon>
        <taxon>Metazoa</taxon>
        <taxon>Spiralia</taxon>
        <taxon>Lophotrochozoa</taxon>
        <taxon>Platyhelminthes</taxon>
        <taxon>Trematoda</taxon>
        <taxon>Digenea</taxon>
        <taxon>Plagiorchiida</taxon>
        <taxon>Echinostomata</taxon>
        <taxon>Echinostomatoidea</taxon>
        <taxon>Fasciolidae</taxon>
        <taxon>Fasciola</taxon>
    </lineage>
</organism>
<keyword evidence="9" id="KW-1185">Reference proteome</keyword>
<dbReference type="InterPro" id="IPR050108">
    <property type="entry name" value="CDK"/>
</dbReference>
<evidence type="ECO:0000313" key="9">
    <source>
        <dbReference type="Proteomes" id="UP000230066"/>
    </source>
</evidence>
<dbReference type="Gene3D" id="3.30.200.20">
    <property type="entry name" value="Phosphorylase Kinase, domain 1"/>
    <property type="match status" value="1"/>
</dbReference>
<accession>A0A2H1CXS5</accession>
<reference evidence="8" key="1">
    <citation type="submission" date="2019-03" db="EMBL/GenBank/DDBJ databases">
        <title>Improved annotation for the trematode Fasciola hepatica.</title>
        <authorList>
            <person name="Choi Y.-J."/>
            <person name="Martin J."/>
            <person name="Mitreva M."/>
        </authorList>
    </citation>
    <scope>NUCLEOTIDE SEQUENCE [LARGE SCALE GENOMIC DNA]</scope>
</reference>
<dbReference type="PANTHER" id="PTHR24056:SF233">
    <property type="entry name" value="CYCLIN-DEPENDENT KINASE 9"/>
    <property type="match status" value="1"/>
</dbReference>
<dbReference type="InterPro" id="IPR017441">
    <property type="entry name" value="Protein_kinase_ATP_BS"/>
</dbReference>
<evidence type="ECO:0000256" key="6">
    <source>
        <dbReference type="ARBA" id="ARBA00022840"/>
    </source>
</evidence>
<dbReference type="FunFam" id="1.10.510.10:FF:000203">
    <property type="entry name" value="Cyclin-dependent kinase 9"/>
    <property type="match status" value="1"/>
</dbReference>
<sequence>MDDCELDLLLKELEADHSDALKYIDCELEKKATTLVVDDYDILQKIGQGTFGEVFKARHKRSKEQFALKRLKTEQETEGFPVSALREIRILSSLSHENVVSLRGVCHKRAGPSSNYRYEFYLLFDICEHDLAGLLKNKIEFSLGIKKNIMRQLLMGLDFLHKNNVLHRDLKKSNISIDRKGVLKIADFGLARLTMTSVCPERPSRYTGRVVTLWYRPPEILLNDRYYGRPVDMWGAGCIMAELWTRYPIMQGENELAQLNLIIQLCGSITPEVWPNVKNLEAYQQAQLPKDVKRHVREKLTPKITCPSAVDLTDKLIVLDPLKRLDADQALSHDLFHEDPPVADLSVLSKSSNSYLEYSGQVSRARQAAAAAAQAVNYRGVPPNPNFVHRRLPGPVGIPVQQGGGVLTAYRYRGLPPDQDSTIISDRIY</sequence>
<evidence type="ECO:0000259" key="7">
    <source>
        <dbReference type="PROSITE" id="PS50011"/>
    </source>
</evidence>
<gene>
    <name evidence="8" type="ORF">D915_000509</name>
</gene>
<protein>
    <submittedName>
        <fullName evidence="8">Cell division protein kinase 9-B</fullName>
    </submittedName>
</protein>
<keyword evidence="8" id="KW-0132">Cell division</keyword>